<keyword evidence="2" id="KW-1133">Transmembrane helix</keyword>
<keyword evidence="2" id="KW-0812">Transmembrane</keyword>
<keyword evidence="2" id="KW-0472">Membrane</keyword>
<feature type="compositionally biased region" description="Low complexity" evidence="1">
    <location>
        <begin position="400"/>
        <end position="419"/>
    </location>
</feature>
<feature type="transmembrane region" description="Helical" evidence="2">
    <location>
        <begin position="307"/>
        <end position="328"/>
    </location>
</feature>
<sequence>MTPYLLGVVVGTSRTSAALGRAGRPPEVLSPGALVADRPEAVAAVVRHVADETAAREGREAERIVVAHPAAWREAEREIVAAGLLDAGVAAALVTLPQAAAVAYAADERLHPGALVAVCHADTGPVEAAVLQRDASGFSLLGLHESADGVDAVRRAAEAAGVAAEALTAVVVVGGAGRLIPRLSDELGRPAVALAEHAVAEGALGAIPGNGEMVQQSGEFTTPPTGTGRWPGAPTAYVQAEVPTQYDPYADPSYGHYAAGPDPEARTEALPMDEQATRFAPAPEPSGGLFDSYAEYDTDRPRSRSPLLVVGAGGLVAALAVIGAVAFWPDGPSVGSASNRVDTSAIAPPPTEAPVATLPPVAEETRGASPSTRRTTTRVVPTTTPVAPVAPVVPPPVVVDPPVVTTTTPPPVVTTTTTPPVVPNPDPPAEENQIRPQR</sequence>
<evidence type="ECO:0000313" key="3">
    <source>
        <dbReference type="EMBL" id="SDH07666.1"/>
    </source>
</evidence>
<name>A0A1G7ZGJ6_PSEOR</name>
<reference evidence="3 4" key="1">
    <citation type="submission" date="2016-10" db="EMBL/GenBank/DDBJ databases">
        <authorList>
            <person name="de Groot N.N."/>
        </authorList>
    </citation>
    <scope>NUCLEOTIDE SEQUENCE [LARGE SCALE GENOMIC DNA]</scope>
    <source>
        <strain evidence="3 4">CGMCC 4.3143</strain>
    </source>
</reference>
<dbReference type="Proteomes" id="UP000198967">
    <property type="component" value="Unassembled WGS sequence"/>
</dbReference>
<keyword evidence="4" id="KW-1185">Reference proteome</keyword>
<gene>
    <name evidence="3" type="ORF">SAMN05216377_118127</name>
</gene>
<dbReference type="RefSeq" id="WP_093089023.1">
    <property type="nucleotide sequence ID" value="NZ_FNBE01000018.1"/>
</dbReference>
<protein>
    <recommendedName>
        <fullName evidence="5">Hsp70 protein</fullName>
    </recommendedName>
</protein>
<dbReference type="AlphaFoldDB" id="A0A1G7ZGJ6"/>
<proteinExistence type="predicted"/>
<dbReference type="STRING" id="366584.SAMN05216377_118127"/>
<evidence type="ECO:0000256" key="2">
    <source>
        <dbReference type="SAM" id="Phobius"/>
    </source>
</evidence>
<accession>A0A1G7ZGJ6</accession>
<feature type="region of interest" description="Disordered" evidence="1">
    <location>
        <begin position="346"/>
        <end position="438"/>
    </location>
</feature>
<evidence type="ECO:0000313" key="4">
    <source>
        <dbReference type="Proteomes" id="UP000198967"/>
    </source>
</evidence>
<evidence type="ECO:0000256" key="1">
    <source>
        <dbReference type="SAM" id="MobiDB-lite"/>
    </source>
</evidence>
<evidence type="ECO:0008006" key="5">
    <source>
        <dbReference type="Google" id="ProtNLM"/>
    </source>
</evidence>
<dbReference type="EMBL" id="FNBE01000018">
    <property type="protein sequence ID" value="SDH07666.1"/>
    <property type="molecule type" value="Genomic_DNA"/>
</dbReference>
<organism evidence="3 4">
    <name type="scientific">Pseudonocardia oroxyli</name>
    <dbReference type="NCBI Taxonomy" id="366584"/>
    <lineage>
        <taxon>Bacteria</taxon>
        <taxon>Bacillati</taxon>
        <taxon>Actinomycetota</taxon>
        <taxon>Actinomycetes</taxon>
        <taxon>Pseudonocardiales</taxon>
        <taxon>Pseudonocardiaceae</taxon>
        <taxon>Pseudonocardia</taxon>
    </lineage>
</organism>
<feature type="compositionally biased region" description="Low complexity" evidence="1">
    <location>
        <begin position="372"/>
        <end position="390"/>
    </location>
</feature>
<dbReference type="Gene3D" id="3.30.420.40">
    <property type="match status" value="2"/>
</dbReference>